<reference evidence="2" key="1">
    <citation type="journal article" date="2015" name="BMC Genomics">
        <title>Draft genome of a commonly misdiagnosed multidrug resistant pathogen Candida auris.</title>
        <authorList>
            <person name="Chatterjee S."/>
            <person name="Alampalli S.V."/>
            <person name="Nageshan R.K."/>
            <person name="Chettiar S.T."/>
            <person name="Joshi S."/>
            <person name="Tatu U.S."/>
        </authorList>
    </citation>
    <scope>NUCLEOTIDE SEQUENCE [LARGE SCALE GENOMIC DNA]</scope>
    <source>
        <strain evidence="2">6684</strain>
    </source>
</reference>
<gene>
    <name evidence="1" type="ORF">QG37_07509</name>
</gene>
<name>A0A0L0NR41_CANAR</name>
<accession>A0A0L0NR41</accession>
<dbReference type="Proteomes" id="UP000037122">
    <property type="component" value="Unassembled WGS sequence"/>
</dbReference>
<organism evidence="1 2">
    <name type="scientific">Candidozyma auris</name>
    <name type="common">Yeast</name>
    <name type="synonym">Candida auris</name>
    <dbReference type="NCBI Taxonomy" id="498019"/>
    <lineage>
        <taxon>Eukaryota</taxon>
        <taxon>Fungi</taxon>
        <taxon>Dikarya</taxon>
        <taxon>Ascomycota</taxon>
        <taxon>Saccharomycotina</taxon>
        <taxon>Pichiomycetes</taxon>
        <taxon>Metschnikowiaceae</taxon>
        <taxon>Candidozyma</taxon>
    </lineage>
</organism>
<evidence type="ECO:0000313" key="1">
    <source>
        <dbReference type="EMBL" id="KND96150.1"/>
    </source>
</evidence>
<protein>
    <submittedName>
        <fullName evidence="1">Uncharacterized protein</fullName>
    </submittedName>
</protein>
<evidence type="ECO:0000313" key="2">
    <source>
        <dbReference type="Proteomes" id="UP000037122"/>
    </source>
</evidence>
<dbReference type="VEuPathDB" id="FungiDB:QG37_07509"/>
<comment type="caution">
    <text evidence="1">The sequence shown here is derived from an EMBL/GenBank/DDBJ whole genome shotgun (WGS) entry which is preliminary data.</text>
</comment>
<proteinExistence type="predicted"/>
<dbReference type="AlphaFoldDB" id="A0A0L0NR41"/>
<sequence length="59" mass="6734">MVFRELLNTDREILTRALIRSLTRPLLKLVTLPEEADSAGATGDKTYRLRWVDGSMDEV</sequence>
<dbReference type="EMBL" id="LGST01000058">
    <property type="protein sequence ID" value="KND96150.1"/>
    <property type="molecule type" value="Genomic_DNA"/>
</dbReference>